<dbReference type="Proteomes" id="UP001601059">
    <property type="component" value="Unassembled WGS sequence"/>
</dbReference>
<accession>A0ABW6KMQ1</accession>
<name>A0ABW6KMQ1_9BACI</name>
<comment type="subcellular location">
    <subcellularLocation>
        <location evidence="1">Secreted</location>
    </subcellularLocation>
</comment>
<dbReference type="EMBL" id="JBIACK010000022">
    <property type="protein sequence ID" value="MFE8704012.1"/>
    <property type="molecule type" value="Genomic_DNA"/>
</dbReference>
<evidence type="ECO:0000313" key="4">
    <source>
        <dbReference type="EMBL" id="MFE8704012.1"/>
    </source>
</evidence>
<dbReference type="RefSeq" id="WP_389365018.1">
    <property type="nucleotide sequence ID" value="NZ_JBIACK010000022.1"/>
</dbReference>
<dbReference type="InterPro" id="IPR013607">
    <property type="entry name" value="Phospholipase_A2-like"/>
</dbReference>
<protein>
    <submittedName>
        <fullName evidence="4">Parvovirus coat protein VP1-like protein</fullName>
    </submittedName>
</protein>
<dbReference type="SUPFAM" id="SSF48619">
    <property type="entry name" value="Phospholipase A2, PLA2"/>
    <property type="match status" value="1"/>
</dbReference>
<feature type="domain" description="Phospholipase A2-like" evidence="3">
    <location>
        <begin position="8"/>
        <end position="50"/>
    </location>
</feature>
<dbReference type="InterPro" id="IPR033113">
    <property type="entry name" value="PLA2_histidine"/>
</dbReference>
<dbReference type="Pfam" id="PF08398">
    <property type="entry name" value="Phospholip_A2_4"/>
    <property type="match status" value="1"/>
</dbReference>
<evidence type="ECO:0000256" key="1">
    <source>
        <dbReference type="ARBA" id="ARBA00004613"/>
    </source>
</evidence>
<keyword evidence="2" id="KW-0964">Secreted</keyword>
<sequence>MRRRRGGFCVPRYRWCGPGCSGPGAPTNDVDACCMAHDMCYRRFGPSGYCDQRFMNCLKQRMHRNSRYRQDASLFYNVMKLKQGFRSY</sequence>
<evidence type="ECO:0000259" key="3">
    <source>
        <dbReference type="Pfam" id="PF08398"/>
    </source>
</evidence>
<comment type="caution">
    <text evidence="4">The sequence shown here is derived from an EMBL/GenBank/DDBJ whole genome shotgun (WGS) entry which is preliminary data.</text>
</comment>
<reference evidence="4 5" key="1">
    <citation type="submission" date="2024-08" db="EMBL/GenBank/DDBJ databases">
        <title>Two novel Cytobacillus novel species.</title>
        <authorList>
            <person name="Liu G."/>
        </authorList>
    </citation>
    <scope>NUCLEOTIDE SEQUENCE [LARGE SCALE GENOMIC DNA]</scope>
    <source>
        <strain evidence="4 5">FJAT-54145</strain>
    </source>
</reference>
<keyword evidence="5" id="KW-1185">Reference proteome</keyword>
<evidence type="ECO:0000313" key="5">
    <source>
        <dbReference type="Proteomes" id="UP001601059"/>
    </source>
</evidence>
<dbReference type="Gene3D" id="1.20.90.10">
    <property type="entry name" value="Phospholipase A2 domain"/>
    <property type="match status" value="1"/>
</dbReference>
<dbReference type="PROSITE" id="PS00118">
    <property type="entry name" value="PA2_HIS"/>
    <property type="match status" value="1"/>
</dbReference>
<organism evidence="4 5">
    <name type="scientific">Cytobacillus spartinae</name>
    <dbReference type="NCBI Taxonomy" id="3299023"/>
    <lineage>
        <taxon>Bacteria</taxon>
        <taxon>Bacillati</taxon>
        <taxon>Bacillota</taxon>
        <taxon>Bacilli</taxon>
        <taxon>Bacillales</taxon>
        <taxon>Bacillaceae</taxon>
        <taxon>Cytobacillus</taxon>
    </lineage>
</organism>
<gene>
    <name evidence="4" type="ORF">ACFYKX_25920</name>
</gene>
<proteinExistence type="predicted"/>
<dbReference type="InterPro" id="IPR036444">
    <property type="entry name" value="PLipase_A2_dom_sf"/>
</dbReference>
<evidence type="ECO:0000256" key="2">
    <source>
        <dbReference type="ARBA" id="ARBA00022525"/>
    </source>
</evidence>